<evidence type="ECO:0000313" key="1">
    <source>
        <dbReference type="EMBL" id="GGE72236.1"/>
    </source>
</evidence>
<dbReference type="InterPro" id="IPR036291">
    <property type="entry name" value="NAD(P)-bd_dom_sf"/>
</dbReference>
<proteinExistence type="predicted"/>
<accession>A0A917ATW5</accession>
<dbReference type="Proteomes" id="UP000605259">
    <property type="component" value="Unassembled WGS sequence"/>
</dbReference>
<sequence length="256" mass="29796">MKAAYVLGAFSFIGYAIVEELLRRDIQVYGYHPSTKLTPMEEEKWLLIGRNANFEYVDSLEEMKEVDVTYCCLYEPSKPLEECELASIKKVIEQHVSGRTVVVSTMLTEKKEFVHFRELEAYVQQEIESYTIIKVPTVYGPWQPAYMTYHRLLEGHPVSDALYPLEVDTDVLYIDDLAVAIVTLQEEGSFYFASVHENEWEAGIRILCEEPFVHTQSPKQDVKQIEKRTIARSLSIKEGLQRQREHINKFQDVFKE</sequence>
<dbReference type="Gene3D" id="3.40.50.720">
    <property type="entry name" value="NAD(P)-binding Rossmann-like Domain"/>
    <property type="match status" value="1"/>
</dbReference>
<name>A0A917ATW5_9BACI</name>
<keyword evidence="2" id="KW-1185">Reference proteome</keyword>
<comment type="caution">
    <text evidence="1">The sequence shown here is derived from an EMBL/GenBank/DDBJ whole genome shotgun (WGS) entry which is preliminary data.</text>
</comment>
<dbReference type="RefSeq" id="WP_188388459.1">
    <property type="nucleotide sequence ID" value="NZ_BMFK01000001.1"/>
</dbReference>
<dbReference type="EMBL" id="BMFK01000001">
    <property type="protein sequence ID" value="GGE72236.1"/>
    <property type="molecule type" value="Genomic_DNA"/>
</dbReference>
<organism evidence="1 2">
    <name type="scientific">Priestia taiwanensis</name>
    <dbReference type="NCBI Taxonomy" id="1347902"/>
    <lineage>
        <taxon>Bacteria</taxon>
        <taxon>Bacillati</taxon>
        <taxon>Bacillota</taxon>
        <taxon>Bacilli</taxon>
        <taxon>Bacillales</taxon>
        <taxon>Bacillaceae</taxon>
        <taxon>Priestia</taxon>
    </lineage>
</organism>
<dbReference type="AlphaFoldDB" id="A0A917ATW5"/>
<evidence type="ECO:0000313" key="2">
    <source>
        <dbReference type="Proteomes" id="UP000605259"/>
    </source>
</evidence>
<protein>
    <submittedName>
        <fullName evidence="1">UDP-glucose 4-epimerase</fullName>
    </submittedName>
</protein>
<reference evidence="1" key="1">
    <citation type="journal article" date="2014" name="Int. J. Syst. Evol. Microbiol.">
        <title>Complete genome sequence of Corynebacterium casei LMG S-19264T (=DSM 44701T), isolated from a smear-ripened cheese.</title>
        <authorList>
            <consortium name="US DOE Joint Genome Institute (JGI-PGF)"/>
            <person name="Walter F."/>
            <person name="Albersmeier A."/>
            <person name="Kalinowski J."/>
            <person name="Ruckert C."/>
        </authorList>
    </citation>
    <scope>NUCLEOTIDE SEQUENCE</scope>
    <source>
        <strain evidence="1">CGMCC 1.12698</strain>
    </source>
</reference>
<gene>
    <name evidence="1" type="ORF">GCM10007140_22710</name>
</gene>
<reference evidence="1" key="2">
    <citation type="submission" date="2020-09" db="EMBL/GenBank/DDBJ databases">
        <authorList>
            <person name="Sun Q."/>
            <person name="Zhou Y."/>
        </authorList>
    </citation>
    <scope>NUCLEOTIDE SEQUENCE</scope>
    <source>
        <strain evidence="1">CGMCC 1.12698</strain>
    </source>
</reference>
<dbReference type="SUPFAM" id="SSF51735">
    <property type="entry name" value="NAD(P)-binding Rossmann-fold domains"/>
    <property type="match status" value="1"/>
</dbReference>